<reference evidence="5 6" key="1">
    <citation type="submission" date="2020-10" db="EMBL/GenBank/DDBJ databases">
        <title>Pygocentrus nattereri (red-bellied piranha) genome, fPygNat1, primary haplotype.</title>
        <authorList>
            <person name="Myers G."/>
            <person name="Meyer A."/>
            <person name="Karagic N."/>
            <person name="Pippel M."/>
            <person name="Winkler S."/>
            <person name="Tracey A."/>
            <person name="Wood J."/>
            <person name="Formenti G."/>
            <person name="Howe K."/>
            <person name="Fedrigo O."/>
            <person name="Jarvis E.D."/>
        </authorList>
    </citation>
    <scope>NUCLEOTIDE SEQUENCE [LARGE SCALE GENOMIC DNA]</scope>
</reference>
<feature type="compositionally biased region" description="Basic and acidic residues" evidence="3">
    <location>
        <begin position="131"/>
        <end position="148"/>
    </location>
</feature>
<reference evidence="5" key="2">
    <citation type="submission" date="2025-05" db="UniProtKB">
        <authorList>
            <consortium name="Ensembl"/>
        </authorList>
    </citation>
    <scope>IDENTIFICATION</scope>
</reference>
<protein>
    <recommendedName>
        <fullName evidence="4">SAND domain-containing protein</fullName>
    </recommendedName>
</protein>
<keyword evidence="1" id="KW-0597">Phosphoprotein</keyword>
<name>A0A3B4CC09_PYGNA</name>
<dbReference type="SMART" id="SM00258">
    <property type="entry name" value="SAND"/>
    <property type="match status" value="1"/>
</dbReference>
<dbReference type="FunFam" id="3.10.390.10:FF:000004">
    <property type="entry name" value="Deformed epidermal autoregulatory factor 1"/>
    <property type="match status" value="1"/>
</dbReference>
<evidence type="ECO:0000256" key="1">
    <source>
        <dbReference type="ARBA" id="ARBA00022553"/>
    </source>
</evidence>
<evidence type="ECO:0000256" key="3">
    <source>
        <dbReference type="SAM" id="MobiDB-lite"/>
    </source>
</evidence>
<dbReference type="SUPFAM" id="SSF57903">
    <property type="entry name" value="FYVE/PHD zinc finger"/>
    <property type="match status" value="1"/>
</dbReference>
<dbReference type="CDD" id="cd15541">
    <property type="entry name" value="PHD_TIF1_like"/>
    <property type="match status" value="1"/>
</dbReference>
<dbReference type="GO" id="GO:0003677">
    <property type="term" value="F:DNA binding"/>
    <property type="evidence" value="ECO:0007669"/>
    <property type="project" value="InterPro"/>
</dbReference>
<dbReference type="InterPro" id="IPR010919">
    <property type="entry name" value="SAND-like_dom_sf"/>
</dbReference>
<keyword evidence="6" id="KW-1185">Reference proteome</keyword>
<dbReference type="Pfam" id="PF03172">
    <property type="entry name" value="HSR"/>
    <property type="match status" value="1"/>
</dbReference>
<dbReference type="InterPro" id="IPR000770">
    <property type="entry name" value="SAND_dom"/>
</dbReference>
<dbReference type="GO" id="GO:0000981">
    <property type="term" value="F:DNA-binding transcription factor activity, RNA polymerase II-specific"/>
    <property type="evidence" value="ECO:0007669"/>
    <property type="project" value="TreeGrafter"/>
</dbReference>
<dbReference type="InterPro" id="IPR013083">
    <property type="entry name" value="Znf_RING/FYVE/PHD"/>
</dbReference>
<evidence type="ECO:0000313" key="6">
    <source>
        <dbReference type="Proteomes" id="UP001501920"/>
    </source>
</evidence>
<dbReference type="Proteomes" id="UP001501920">
    <property type="component" value="Chromosome 1"/>
</dbReference>
<dbReference type="PANTHER" id="PTHR46386:SF1">
    <property type="entry name" value="NUCLEAR BODY PROTEIN SP140-LIKE PROTEIN"/>
    <property type="match status" value="1"/>
</dbReference>
<dbReference type="PANTHER" id="PTHR46386">
    <property type="entry name" value="NUCLEAR BODY PROTEIN SP140"/>
    <property type="match status" value="1"/>
</dbReference>
<dbReference type="Ensembl" id="ENSPNAT00000000923.2">
    <property type="protein sequence ID" value="ENSPNAP00000007984.2"/>
    <property type="gene ID" value="ENSPNAG00000013652.2"/>
</dbReference>
<dbReference type="PROSITE" id="PS50864">
    <property type="entry name" value="SAND"/>
    <property type="match status" value="1"/>
</dbReference>
<dbReference type="Pfam" id="PF01342">
    <property type="entry name" value="SAND"/>
    <property type="match status" value="1"/>
</dbReference>
<organism evidence="5 6">
    <name type="scientific">Pygocentrus nattereri</name>
    <name type="common">Red-bellied piranha</name>
    <dbReference type="NCBI Taxonomy" id="42514"/>
    <lineage>
        <taxon>Eukaryota</taxon>
        <taxon>Metazoa</taxon>
        <taxon>Chordata</taxon>
        <taxon>Craniata</taxon>
        <taxon>Vertebrata</taxon>
        <taxon>Euteleostomi</taxon>
        <taxon>Actinopterygii</taxon>
        <taxon>Neopterygii</taxon>
        <taxon>Teleostei</taxon>
        <taxon>Ostariophysi</taxon>
        <taxon>Characiformes</taxon>
        <taxon>Characoidei</taxon>
        <taxon>Pygocentrus</taxon>
    </lineage>
</organism>
<dbReference type="OMA" id="DISCIEQ"/>
<dbReference type="AlphaFoldDB" id="A0A3B4CC09"/>
<feature type="compositionally biased region" description="Basic residues" evidence="3">
    <location>
        <begin position="86"/>
        <end position="96"/>
    </location>
</feature>
<feature type="compositionally biased region" description="Acidic residues" evidence="3">
    <location>
        <begin position="149"/>
        <end position="159"/>
    </location>
</feature>
<feature type="region of interest" description="Disordered" evidence="3">
    <location>
        <begin position="69"/>
        <end position="170"/>
    </location>
</feature>
<dbReference type="GeneTree" id="ENSGT00940000166738"/>
<dbReference type="Gene3D" id="3.30.40.10">
    <property type="entry name" value="Zinc/RING finger domain, C3HC4 (zinc finger)"/>
    <property type="match status" value="1"/>
</dbReference>
<dbReference type="InterPro" id="IPR011011">
    <property type="entry name" value="Znf_FYVE_PHD"/>
</dbReference>
<dbReference type="Gene3D" id="3.10.390.10">
    <property type="entry name" value="SAND domain-like"/>
    <property type="match status" value="1"/>
</dbReference>
<dbReference type="Ensembl" id="ENSPNAT00000072249.1">
    <property type="protein sequence ID" value="ENSPNAP00000063213.1"/>
    <property type="gene ID" value="ENSPNAG00000013652.2"/>
</dbReference>
<evidence type="ECO:0000256" key="2">
    <source>
        <dbReference type="ARBA" id="ARBA00023242"/>
    </source>
</evidence>
<dbReference type="InterPro" id="IPR004865">
    <property type="entry name" value="HSR_dom"/>
</dbReference>
<evidence type="ECO:0000313" key="5">
    <source>
        <dbReference type="Ensembl" id="ENSPNAP00000007984.2"/>
    </source>
</evidence>
<sequence length="304" mass="35469">MRCKEKRKDGVYQILDWLEKERSDSVHLFWTCVFKDHILQKYPVLRLFRNNLIDGSFRVYENLPAPVDQTERENKPVQIKKSTAKEKKRERKRKKRHEEMEEDKQPGPSCPSIPKKKKPAKKLMFFSESTAEMKRSGEEVQDEQKKEGEEEGREEEEDNTGPVHPSVFQAPSLPVSCGSVNGVLYKCRFASGSRSKSIRTEERWFTPEEFVKQELTLIDGHWKKDIQCHGKTLNYLLEKQILVEHCQWCSCSHCSTMEQDLLHETNDDECFICNMGGYLLCCDECPRAFHHQCHVPAVQDDSLG</sequence>
<dbReference type="GO" id="GO:0005634">
    <property type="term" value="C:nucleus"/>
    <property type="evidence" value="ECO:0007669"/>
    <property type="project" value="InterPro"/>
</dbReference>
<feature type="domain" description="SAND" evidence="4">
    <location>
        <begin position="168"/>
        <end position="243"/>
    </location>
</feature>
<accession>A0A3B4CC09</accession>
<dbReference type="InterPro" id="IPR043563">
    <property type="entry name" value="Sp110/Sp140/Sp140L-like"/>
</dbReference>
<dbReference type="SUPFAM" id="SSF63763">
    <property type="entry name" value="SAND domain-like"/>
    <property type="match status" value="1"/>
</dbReference>
<keyword evidence="2" id="KW-0539">Nucleus</keyword>
<proteinExistence type="predicted"/>
<dbReference type="Ensembl" id="ENSPNAT00000087730.1">
    <property type="protein sequence ID" value="ENSPNAP00000069873.1"/>
    <property type="gene ID" value="ENSPNAG00000013652.2"/>
</dbReference>
<evidence type="ECO:0000259" key="4">
    <source>
        <dbReference type="PROSITE" id="PS50864"/>
    </source>
</evidence>